<dbReference type="FunFam" id="3.30.200.20:FF:000314">
    <property type="entry name" value="Serine/threonine protein kinase"/>
    <property type="match status" value="1"/>
</dbReference>
<feature type="compositionally biased region" description="Polar residues" evidence="13">
    <location>
        <begin position="871"/>
        <end position="881"/>
    </location>
</feature>
<dbReference type="GO" id="GO:0060917">
    <property type="term" value="P:regulation of (1-&gt;6)-beta-D-glucan biosynthetic process"/>
    <property type="evidence" value="ECO:0007669"/>
    <property type="project" value="UniProtKB-ARBA"/>
</dbReference>
<dbReference type="FunFam" id="1.10.510.10:FF:000320">
    <property type="entry name" value="Serine/threonine protein kinase"/>
    <property type="match status" value="1"/>
</dbReference>
<dbReference type="EC" id="2.7.11.1" evidence="2"/>
<evidence type="ECO:0000256" key="9">
    <source>
        <dbReference type="ARBA" id="ARBA00022840"/>
    </source>
</evidence>
<feature type="compositionally biased region" description="Low complexity" evidence="13">
    <location>
        <begin position="48"/>
        <end position="58"/>
    </location>
</feature>
<comment type="caution">
    <text evidence="15">The sequence shown here is derived from an EMBL/GenBank/DDBJ whole genome shotgun (WGS) entry which is preliminary data.</text>
</comment>
<sequence>MPYTGTCNESGAPCALGSRGRHFSNDASPNGVSPISSFDSLDTYNRTFSSTVDTTSDSRSGKYMPYKDRATTGSNESLLEDEGTKEFAEEIQRQGPPRANLLGSPGKSQSVNSLVSNATTDAFMDELYDLPNKSTHVYSYNPLSPNSLAVRLSILKRSLEIMIKNPHMLEGPPIRPNVGRNYSDATIQPVETSDSGKSVQQKGTASAAALKAFVNNTSNSSANANGNHTIPNTTSPETSSCLPPSAIRRNLQRASSMVFPSEYLRKSDPTCREREDLEDLLVLLNKALEENAYENATDLHLLSLLNINKLMLGKEGQEEDVRTLQLKKALLDSLAEPFFEHYDEKDSDSEGDSDDDSDGDDDDKEFLELHAGSQSPLTMGKTSHEYGHVLHTFTSGKNVAPQAIFTCSQQHPWAFKAANDLACLTFGVSNNALKALTLLDLIHADSRNFVLNKIMSTEGQELVFSGEVVAIAQPGSGVGGHNLIWASFWAKRKNGMLVCVFQKVPCDYVDVLLDVEDYSIRSVSGGGELFWGQGSDESAKPPTPGAASQKYDNGNDKEHHLNKKKTVKFAHEHRDIKEISASLAQLIDDVLHSRLMARDDDLLPMSIRVANHVNNTRYFTLNNFSNNIPGAVSLTILDDELKLKIHSLPYEAGLFVIDSHSLNLISSNKSIFKNMFGRHFADMAGKPMTNIIPSFADIIQYIRTSRPSLNITSRKNKGLVLSEHFFRKIQSEMNGDPEQFYTSVGIDALHRDGFEIKVDLQLRIMSSRVILLWITHSRDVVVKDYTSTPSQLRILKENELAYVGSTPSSGSSSKRSSSKISLTALKEMASRFTSEDANNDEQESTDSPSNNDNDKHEKDRDEKLDNDNKDSIATTKTNNDFGTKPRAEIGDDEKLNTTSERSSHLVDVENDGSVDIGNSELQRKLELTRIYSQDKSRFVNDGNFKLDQDLIRSITSTPSEGVKSDNVSTRLDSAEPIFLHTPADNLGAQKHTKKYSYFVVLQKMGEGAYGKVNLCLHKEKRYIVVIKLIIKERILVDTWVRDRTLGTIPSEIQIMAALNKHPDGNILALIDFFEDDDYYYIETPVHGETGCIDLFDLIELKTNMTEYEAKLIFRQVVSAVRHLHSQGIVHRDIKDENVVVDSKGFVKLIDFGSAAYVKSGPFDVFVGTIDYAAPEVLSGEPFDGKPQDIWAIGVLLYTIIFKENPFYNIDEILEVNLKFHGTKGVSEECINLIKMILNKNPSQRPTIDEVYNNEWSQI</sequence>
<proteinExistence type="predicted"/>
<feature type="region of interest" description="Disordered" evidence="13">
    <location>
        <begin position="832"/>
        <end position="915"/>
    </location>
</feature>
<dbReference type="AlphaFoldDB" id="A0A1Q3ADC6"/>
<feature type="compositionally biased region" description="Acidic residues" evidence="13">
    <location>
        <begin position="345"/>
        <end position="364"/>
    </location>
</feature>
<reference evidence="15 16" key="1">
    <citation type="submission" date="2016-08" db="EMBL/GenBank/DDBJ databases">
        <title>Draft genome sequence of allopolyploid Zygosaccharomyces rouxii.</title>
        <authorList>
            <person name="Watanabe J."/>
            <person name="Uehara K."/>
            <person name="Mogi Y."/>
            <person name="Tsukioka Y."/>
        </authorList>
    </citation>
    <scope>NUCLEOTIDE SEQUENCE [LARGE SCALE GENOMIC DNA]</scope>
    <source>
        <strain evidence="15 16">NBRC 110957</strain>
    </source>
</reference>
<dbReference type="CDD" id="cd14004">
    <property type="entry name" value="STKc_PASK"/>
    <property type="match status" value="1"/>
</dbReference>
<evidence type="ECO:0000256" key="1">
    <source>
        <dbReference type="ARBA" id="ARBA00004496"/>
    </source>
</evidence>
<evidence type="ECO:0000256" key="12">
    <source>
        <dbReference type="ARBA" id="ARBA00048679"/>
    </source>
</evidence>
<feature type="region of interest" description="Disordered" evidence="13">
    <location>
        <begin position="532"/>
        <end position="560"/>
    </location>
</feature>
<protein>
    <recommendedName>
        <fullName evidence="2">non-specific serine/threonine protein kinase</fullName>
        <ecNumber evidence="2">2.7.11.1</ecNumber>
    </recommendedName>
</protein>
<gene>
    <name evidence="15" type="ORF">ZYGR_0AK02360</name>
</gene>
<comment type="subcellular location">
    <subcellularLocation>
        <location evidence="1">Cytoplasm</location>
    </subcellularLocation>
</comment>
<feature type="region of interest" description="Disordered" evidence="13">
    <location>
        <begin position="20"/>
        <end position="39"/>
    </location>
</feature>
<keyword evidence="3" id="KW-0963">Cytoplasm</keyword>
<evidence type="ECO:0000256" key="13">
    <source>
        <dbReference type="SAM" id="MobiDB-lite"/>
    </source>
</evidence>
<accession>A0A1Q3ADC6</accession>
<feature type="compositionally biased region" description="Basic and acidic residues" evidence="13">
    <location>
        <begin position="852"/>
        <end position="870"/>
    </location>
</feature>
<keyword evidence="9" id="KW-0067">ATP-binding</keyword>
<dbReference type="GO" id="GO:0004674">
    <property type="term" value="F:protein serine/threonine kinase activity"/>
    <property type="evidence" value="ECO:0007669"/>
    <property type="project" value="UniProtKB-KW"/>
</dbReference>
<evidence type="ECO:0000256" key="5">
    <source>
        <dbReference type="ARBA" id="ARBA00022553"/>
    </source>
</evidence>
<dbReference type="InterPro" id="IPR000719">
    <property type="entry name" value="Prot_kinase_dom"/>
</dbReference>
<feature type="region of interest" description="Disordered" evidence="13">
    <location>
        <begin position="48"/>
        <end position="81"/>
    </location>
</feature>
<evidence type="ECO:0000313" key="16">
    <source>
        <dbReference type="Proteomes" id="UP000187013"/>
    </source>
</evidence>
<evidence type="ECO:0000256" key="4">
    <source>
        <dbReference type="ARBA" id="ARBA00022527"/>
    </source>
</evidence>
<organism evidence="15 16">
    <name type="scientific">Zygosaccharomyces rouxii</name>
    <dbReference type="NCBI Taxonomy" id="4956"/>
    <lineage>
        <taxon>Eukaryota</taxon>
        <taxon>Fungi</taxon>
        <taxon>Dikarya</taxon>
        <taxon>Ascomycota</taxon>
        <taxon>Saccharomycotina</taxon>
        <taxon>Saccharomycetes</taxon>
        <taxon>Saccharomycetales</taxon>
        <taxon>Saccharomycetaceae</taxon>
        <taxon>Zygosaccharomyces</taxon>
    </lineage>
</organism>
<feature type="compositionally biased region" description="Polar residues" evidence="13">
    <location>
        <begin position="25"/>
        <end position="39"/>
    </location>
</feature>
<dbReference type="GO" id="GO:0045719">
    <property type="term" value="P:negative regulation of glycogen biosynthetic process"/>
    <property type="evidence" value="ECO:0007669"/>
    <property type="project" value="TreeGrafter"/>
</dbReference>
<keyword evidence="5" id="KW-0597">Phosphoprotein</keyword>
<evidence type="ECO:0000259" key="14">
    <source>
        <dbReference type="PROSITE" id="PS50011"/>
    </source>
</evidence>
<comment type="catalytic activity">
    <reaction evidence="12">
        <text>L-seryl-[protein] + ATP = O-phospho-L-seryl-[protein] + ADP + H(+)</text>
        <dbReference type="Rhea" id="RHEA:17989"/>
        <dbReference type="Rhea" id="RHEA-COMP:9863"/>
        <dbReference type="Rhea" id="RHEA-COMP:11604"/>
        <dbReference type="ChEBI" id="CHEBI:15378"/>
        <dbReference type="ChEBI" id="CHEBI:29999"/>
        <dbReference type="ChEBI" id="CHEBI:30616"/>
        <dbReference type="ChEBI" id="CHEBI:83421"/>
        <dbReference type="ChEBI" id="CHEBI:456216"/>
        <dbReference type="EC" id="2.7.11.1"/>
    </reaction>
</comment>
<dbReference type="SUPFAM" id="SSF56112">
    <property type="entry name" value="Protein kinase-like (PK-like)"/>
    <property type="match status" value="1"/>
</dbReference>
<dbReference type="Gene3D" id="1.10.510.10">
    <property type="entry name" value="Transferase(Phosphotransferase) domain 1"/>
    <property type="match status" value="1"/>
</dbReference>
<comment type="catalytic activity">
    <reaction evidence="11">
        <text>L-threonyl-[protein] + ATP = O-phospho-L-threonyl-[protein] + ADP + H(+)</text>
        <dbReference type="Rhea" id="RHEA:46608"/>
        <dbReference type="Rhea" id="RHEA-COMP:11060"/>
        <dbReference type="Rhea" id="RHEA-COMP:11605"/>
        <dbReference type="ChEBI" id="CHEBI:15378"/>
        <dbReference type="ChEBI" id="CHEBI:30013"/>
        <dbReference type="ChEBI" id="CHEBI:30616"/>
        <dbReference type="ChEBI" id="CHEBI:61977"/>
        <dbReference type="ChEBI" id="CHEBI:456216"/>
        <dbReference type="EC" id="2.7.11.1"/>
    </reaction>
</comment>
<dbReference type="GO" id="GO:0005634">
    <property type="term" value="C:nucleus"/>
    <property type="evidence" value="ECO:0007669"/>
    <property type="project" value="TreeGrafter"/>
</dbReference>
<dbReference type="GO" id="GO:0035556">
    <property type="term" value="P:intracellular signal transduction"/>
    <property type="evidence" value="ECO:0007669"/>
    <property type="project" value="TreeGrafter"/>
</dbReference>
<dbReference type="EMBL" id="BDGX01000037">
    <property type="protein sequence ID" value="GAV53734.1"/>
    <property type="molecule type" value="Genomic_DNA"/>
</dbReference>
<keyword evidence="7" id="KW-0547">Nucleotide-binding</keyword>
<evidence type="ECO:0000256" key="8">
    <source>
        <dbReference type="ARBA" id="ARBA00022777"/>
    </source>
</evidence>
<dbReference type="Pfam" id="PF00069">
    <property type="entry name" value="Pkinase"/>
    <property type="match status" value="1"/>
</dbReference>
<evidence type="ECO:0000256" key="3">
    <source>
        <dbReference type="ARBA" id="ARBA00022490"/>
    </source>
</evidence>
<evidence type="ECO:0000256" key="7">
    <source>
        <dbReference type="ARBA" id="ARBA00022741"/>
    </source>
</evidence>
<dbReference type="InterPro" id="IPR011009">
    <property type="entry name" value="Kinase-like_dom_sf"/>
</dbReference>
<dbReference type="GO" id="GO:0005524">
    <property type="term" value="F:ATP binding"/>
    <property type="evidence" value="ECO:0007669"/>
    <property type="project" value="UniProtKB-KW"/>
</dbReference>
<evidence type="ECO:0000256" key="6">
    <source>
        <dbReference type="ARBA" id="ARBA00022679"/>
    </source>
</evidence>
<dbReference type="PROSITE" id="PS00108">
    <property type="entry name" value="PROTEIN_KINASE_ST"/>
    <property type="match status" value="1"/>
</dbReference>
<feature type="compositionally biased region" description="Basic and acidic residues" evidence="13">
    <location>
        <begin position="883"/>
        <end position="907"/>
    </location>
</feature>
<dbReference type="PANTHER" id="PTHR24346">
    <property type="entry name" value="MAP/MICROTUBULE AFFINITY-REGULATING KINASE"/>
    <property type="match status" value="1"/>
</dbReference>
<evidence type="ECO:0000256" key="2">
    <source>
        <dbReference type="ARBA" id="ARBA00012513"/>
    </source>
</evidence>
<dbReference type="GO" id="GO:0005829">
    <property type="term" value="C:cytosol"/>
    <property type="evidence" value="ECO:0007669"/>
    <property type="project" value="TreeGrafter"/>
</dbReference>
<dbReference type="GO" id="GO:0006417">
    <property type="term" value="P:regulation of translation"/>
    <property type="evidence" value="ECO:0007669"/>
    <property type="project" value="UniProtKB-KW"/>
</dbReference>
<dbReference type="PROSITE" id="PS50011">
    <property type="entry name" value="PROTEIN_KINASE_DOM"/>
    <property type="match status" value="1"/>
</dbReference>
<evidence type="ECO:0000313" key="15">
    <source>
        <dbReference type="EMBL" id="GAV53734.1"/>
    </source>
</evidence>
<name>A0A1Q3ADC6_ZYGRO</name>
<dbReference type="InterPro" id="IPR000014">
    <property type="entry name" value="PAS"/>
</dbReference>
<feature type="compositionally biased region" description="Polar residues" evidence="13">
    <location>
        <begin position="228"/>
        <end position="242"/>
    </location>
</feature>
<keyword evidence="8" id="KW-0418">Kinase</keyword>
<keyword evidence="10" id="KW-0810">Translation regulation</keyword>
<keyword evidence="4" id="KW-0723">Serine/threonine-protein kinase</keyword>
<dbReference type="Proteomes" id="UP000187013">
    <property type="component" value="Unassembled WGS sequence"/>
</dbReference>
<dbReference type="PANTHER" id="PTHR24346:SF51">
    <property type="entry name" value="PAS DOMAIN-CONTAINING SERINE_THREONINE-PROTEIN KINASE"/>
    <property type="match status" value="1"/>
</dbReference>
<dbReference type="InterPro" id="IPR008271">
    <property type="entry name" value="Ser/Thr_kinase_AS"/>
</dbReference>
<keyword evidence="6" id="KW-0808">Transferase</keyword>
<feature type="region of interest" description="Disordered" evidence="13">
    <location>
        <begin position="219"/>
        <end position="242"/>
    </location>
</feature>
<dbReference type="SMART" id="SM00220">
    <property type="entry name" value="S_TKc"/>
    <property type="match status" value="1"/>
</dbReference>
<evidence type="ECO:0000256" key="10">
    <source>
        <dbReference type="ARBA" id="ARBA00022845"/>
    </source>
</evidence>
<dbReference type="OrthoDB" id="10252171at2759"/>
<dbReference type="CDD" id="cd00130">
    <property type="entry name" value="PAS"/>
    <property type="match status" value="1"/>
</dbReference>
<evidence type="ECO:0000256" key="11">
    <source>
        <dbReference type="ARBA" id="ARBA00047899"/>
    </source>
</evidence>
<dbReference type="Gene3D" id="3.30.200.20">
    <property type="entry name" value="Phosphorylase Kinase, domain 1"/>
    <property type="match status" value="1"/>
</dbReference>
<feature type="domain" description="Protein kinase" evidence="14">
    <location>
        <begin position="998"/>
        <end position="1256"/>
    </location>
</feature>
<feature type="region of interest" description="Disordered" evidence="13">
    <location>
        <begin position="341"/>
        <end position="364"/>
    </location>
</feature>